<dbReference type="EMBL" id="KZ994011">
    <property type="protein sequence ID" value="RKO94099.1"/>
    <property type="molecule type" value="Genomic_DNA"/>
</dbReference>
<evidence type="ECO:0000313" key="1">
    <source>
        <dbReference type="EMBL" id="RKO94099.1"/>
    </source>
</evidence>
<protein>
    <submittedName>
        <fullName evidence="1">Uncharacterized protein</fullName>
    </submittedName>
</protein>
<dbReference type="AlphaFoldDB" id="A0A4P9WM14"/>
<sequence length="233" mass="25927">MSGPSKDNVSCAASSLSALSIASLGSRLRAPGQGLEKKRKSRYLMAGSEPRTSLLDCSGALCKPRTGGTAIHYQLGMKGCWPGGRAGMAGDKKETLPVRRLIVRSRDLSIRLYLRCSMRPPRRWDLFVVMLAQVIERILKQNNFKWWTQSEPTSCSNDCSSGSMRMAETRREGETFEPWLWEEPHHQTPPHPVRSIVPGGLMRTADPREMGSVAGPQLQNKGWKKVFQGSWGD</sequence>
<accession>A0A4P9WM14</accession>
<reference evidence="2" key="1">
    <citation type="journal article" date="2018" name="Nat. Microbiol.">
        <title>Leveraging single-cell genomics to expand the fungal tree of life.</title>
        <authorList>
            <person name="Ahrendt S.R."/>
            <person name="Quandt C.A."/>
            <person name="Ciobanu D."/>
            <person name="Clum A."/>
            <person name="Salamov A."/>
            <person name="Andreopoulos B."/>
            <person name="Cheng J.F."/>
            <person name="Woyke T."/>
            <person name="Pelin A."/>
            <person name="Henrissat B."/>
            <person name="Reynolds N.K."/>
            <person name="Benny G.L."/>
            <person name="Smith M.E."/>
            <person name="James T.Y."/>
            <person name="Grigoriev I.V."/>
        </authorList>
    </citation>
    <scope>NUCLEOTIDE SEQUENCE [LARGE SCALE GENOMIC DNA]</scope>
</reference>
<organism evidence="1 2">
    <name type="scientific">Blyttiomyces helicus</name>
    <dbReference type="NCBI Taxonomy" id="388810"/>
    <lineage>
        <taxon>Eukaryota</taxon>
        <taxon>Fungi</taxon>
        <taxon>Fungi incertae sedis</taxon>
        <taxon>Chytridiomycota</taxon>
        <taxon>Chytridiomycota incertae sedis</taxon>
        <taxon>Chytridiomycetes</taxon>
        <taxon>Chytridiomycetes incertae sedis</taxon>
        <taxon>Blyttiomyces</taxon>
    </lineage>
</organism>
<proteinExistence type="predicted"/>
<gene>
    <name evidence="1" type="ORF">BDK51DRAFT_29705</name>
</gene>
<dbReference type="Proteomes" id="UP000269721">
    <property type="component" value="Unassembled WGS sequence"/>
</dbReference>
<name>A0A4P9WM14_9FUNG</name>
<evidence type="ECO:0000313" key="2">
    <source>
        <dbReference type="Proteomes" id="UP000269721"/>
    </source>
</evidence>
<keyword evidence="2" id="KW-1185">Reference proteome</keyword>